<evidence type="ECO:0000256" key="2">
    <source>
        <dbReference type="ARBA" id="ARBA00004691"/>
    </source>
</evidence>
<dbReference type="Proteomes" id="UP000335415">
    <property type="component" value="Unassembled WGS sequence"/>
</dbReference>
<feature type="binding site" evidence="17">
    <location>
        <position position="33"/>
    </location>
    <ligand>
        <name>[4Fe-4S] cluster</name>
        <dbReference type="ChEBI" id="CHEBI:49883"/>
    </ligand>
</feature>
<dbReference type="PANTHER" id="PTHR36701:SF1">
    <property type="entry name" value="EPOXYQUEUOSINE REDUCTASE QUEH"/>
    <property type="match status" value="1"/>
</dbReference>
<dbReference type="OrthoDB" id="9801033at2"/>
<dbReference type="EC" id="1.17.99.6" evidence="4 17"/>
<keyword evidence="9 17" id="KW-0671">Queuosine biosynthesis</keyword>
<evidence type="ECO:0000256" key="8">
    <source>
        <dbReference type="ARBA" id="ARBA00022723"/>
    </source>
</evidence>
<dbReference type="PANTHER" id="PTHR36701">
    <property type="entry name" value="EPOXYQUEUOSINE REDUCTASE QUEH"/>
    <property type="match status" value="1"/>
</dbReference>
<proteinExistence type="inferred from homology"/>
<keyword evidence="8 17" id="KW-0479">Metal-binding</keyword>
<dbReference type="AlphaFoldDB" id="A0A5J5FXB5"/>
<keyword evidence="6 17" id="KW-0004">4Fe-4S</keyword>
<keyword evidence="11 17" id="KW-0408">Iron</keyword>
<keyword evidence="13 17" id="KW-1015">Disulfide bond</keyword>
<evidence type="ECO:0000256" key="1">
    <source>
        <dbReference type="ARBA" id="ARBA00002268"/>
    </source>
</evidence>
<comment type="function">
    <text evidence="1 17">Catalyzes the conversion of epoxyqueuosine (oQ) to queuosine (Q), which is a hypermodified base found in the wobble positions of tRNA(Asp), tRNA(Asn), tRNA(His) and tRNA(Tyr).</text>
</comment>
<feature type="binding site" evidence="17">
    <location>
        <position position="32"/>
    </location>
    <ligand>
        <name>[4Fe-4S] cluster</name>
        <dbReference type="ChEBI" id="CHEBI:49883"/>
    </ligand>
</feature>
<evidence type="ECO:0000256" key="13">
    <source>
        <dbReference type="ARBA" id="ARBA00023157"/>
    </source>
</evidence>
<evidence type="ECO:0000256" key="10">
    <source>
        <dbReference type="ARBA" id="ARBA00023002"/>
    </source>
</evidence>
<evidence type="ECO:0000256" key="11">
    <source>
        <dbReference type="ARBA" id="ARBA00023004"/>
    </source>
</evidence>
<name>A0A5J5FXB5_9GAMM</name>
<evidence type="ECO:0000256" key="5">
    <source>
        <dbReference type="ARBA" id="ARBA00016895"/>
    </source>
</evidence>
<evidence type="ECO:0000256" key="12">
    <source>
        <dbReference type="ARBA" id="ARBA00023014"/>
    </source>
</evidence>
<evidence type="ECO:0000256" key="17">
    <source>
        <dbReference type="HAMAP-Rule" id="MF_02089"/>
    </source>
</evidence>
<evidence type="ECO:0000256" key="6">
    <source>
        <dbReference type="ARBA" id="ARBA00022485"/>
    </source>
</evidence>
<evidence type="ECO:0000256" key="7">
    <source>
        <dbReference type="ARBA" id="ARBA00022694"/>
    </source>
</evidence>
<dbReference type="GO" id="GO:0051539">
    <property type="term" value="F:4 iron, 4 sulfur cluster binding"/>
    <property type="evidence" value="ECO:0007669"/>
    <property type="project" value="UniProtKB-UniRule"/>
</dbReference>
<accession>A0A5J5FXB5</accession>
<evidence type="ECO:0000256" key="3">
    <source>
        <dbReference type="ARBA" id="ARBA00008207"/>
    </source>
</evidence>
<evidence type="ECO:0000256" key="16">
    <source>
        <dbReference type="ARBA" id="ARBA00047415"/>
    </source>
</evidence>
<evidence type="ECO:0000313" key="18">
    <source>
        <dbReference type="EMBL" id="KAA8998113.1"/>
    </source>
</evidence>
<evidence type="ECO:0000256" key="9">
    <source>
        <dbReference type="ARBA" id="ARBA00022785"/>
    </source>
</evidence>
<keyword evidence="19" id="KW-1185">Reference proteome</keyword>
<dbReference type="GO" id="GO:0052693">
    <property type="term" value="F:epoxyqueuosine reductase activity"/>
    <property type="evidence" value="ECO:0007669"/>
    <property type="project" value="UniProtKB-UniRule"/>
</dbReference>
<dbReference type="UniPathway" id="UPA00392"/>
<keyword evidence="12 17" id="KW-0411">Iron-sulfur</keyword>
<evidence type="ECO:0000313" key="19">
    <source>
        <dbReference type="Proteomes" id="UP000335415"/>
    </source>
</evidence>
<feature type="disulfide bond" description="Redox-active" evidence="17">
    <location>
        <begin position="194"/>
        <end position="196"/>
    </location>
</feature>
<keyword evidence="14 17" id="KW-0676">Redox-active center</keyword>
<reference evidence="18 19" key="1">
    <citation type="submission" date="2019-09" db="EMBL/GenBank/DDBJ databases">
        <authorList>
            <person name="Li Y."/>
        </authorList>
    </citation>
    <scope>NUCLEOTIDE SEQUENCE [LARGE SCALE GENOMIC DNA]</scope>
    <source>
        <strain evidence="18 19">L3-3HA</strain>
    </source>
</reference>
<comment type="caution">
    <text evidence="18">The sequence shown here is derived from an EMBL/GenBank/DDBJ whole genome shotgun (WGS) entry which is preliminary data.</text>
</comment>
<dbReference type="RefSeq" id="WP_150436172.1">
    <property type="nucleotide sequence ID" value="NZ_VYKJ01000009.1"/>
</dbReference>
<protein>
    <recommendedName>
        <fullName evidence="5 17">Epoxyqueuosine reductase QueH</fullName>
        <ecNumber evidence="4 17">1.17.99.6</ecNumber>
    </recommendedName>
    <alternativeName>
        <fullName evidence="15 17">Queuosine biosynthesis protein QueH</fullName>
    </alternativeName>
</protein>
<dbReference type="GO" id="GO:0046872">
    <property type="term" value="F:metal ion binding"/>
    <property type="evidence" value="ECO:0007669"/>
    <property type="project" value="UniProtKB-KW"/>
</dbReference>
<feature type="binding site" evidence="17">
    <location>
        <position position="111"/>
    </location>
    <ligand>
        <name>[4Fe-4S] cluster</name>
        <dbReference type="ChEBI" id="CHEBI:49883"/>
    </ligand>
</feature>
<keyword evidence="10 17" id="KW-0560">Oxidoreductase</keyword>
<organism evidence="18 19">
    <name type="scientific">Affinibrenneria salicis</name>
    <dbReference type="NCBI Taxonomy" id="2590031"/>
    <lineage>
        <taxon>Bacteria</taxon>
        <taxon>Pseudomonadati</taxon>
        <taxon>Pseudomonadota</taxon>
        <taxon>Gammaproteobacteria</taxon>
        <taxon>Enterobacterales</taxon>
        <taxon>Pectobacteriaceae</taxon>
        <taxon>Affinibrenneria</taxon>
    </lineage>
</organism>
<feature type="binding site" evidence="17">
    <location>
        <position position="114"/>
    </location>
    <ligand>
        <name>[4Fe-4S] cluster</name>
        <dbReference type="ChEBI" id="CHEBI:49883"/>
    </ligand>
</feature>
<dbReference type="EMBL" id="VYKJ01000009">
    <property type="protein sequence ID" value="KAA8998113.1"/>
    <property type="molecule type" value="Genomic_DNA"/>
</dbReference>
<evidence type="ECO:0000256" key="14">
    <source>
        <dbReference type="ARBA" id="ARBA00023284"/>
    </source>
</evidence>
<dbReference type="GO" id="GO:0008616">
    <property type="term" value="P:tRNA queuosine(34) biosynthetic process"/>
    <property type="evidence" value="ECO:0007669"/>
    <property type="project" value="UniProtKB-UniRule"/>
</dbReference>
<evidence type="ECO:0000256" key="4">
    <source>
        <dbReference type="ARBA" id="ARBA00012622"/>
    </source>
</evidence>
<comment type="catalytic activity">
    <reaction evidence="16 17">
        <text>epoxyqueuosine(34) in tRNA + AH2 = queuosine(34) in tRNA + A + H2O</text>
        <dbReference type="Rhea" id="RHEA:32159"/>
        <dbReference type="Rhea" id="RHEA-COMP:18571"/>
        <dbReference type="Rhea" id="RHEA-COMP:18582"/>
        <dbReference type="ChEBI" id="CHEBI:13193"/>
        <dbReference type="ChEBI" id="CHEBI:15377"/>
        <dbReference type="ChEBI" id="CHEBI:17499"/>
        <dbReference type="ChEBI" id="CHEBI:194431"/>
        <dbReference type="ChEBI" id="CHEBI:194443"/>
        <dbReference type="EC" id="1.17.99.6"/>
    </reaction>
</comment>
<dbReference type="InterPro" id="IPR003828">
    <property type="entry name" value="QueH"/>
</dbReference>
<comment type="pathway">
    <text evidence="2 17">tRNA modification; tRNA-queuosine biosynthesis.</text>
</comment>
<keyword evidence="7 17" id="KW-0819">tRNA processing</keyword>
<comment type="similarity">
    <text evidence="3 17">Belongs to the QueH family.</text>
</comment>
<sequence>MTTLTLPADYAQIPGKKLQLPDDIGPVLMHCCCAPCSSAMIEACLRDGIRPTLFYYNPNIHPRAEYEVRKNELSRFAEALGLAWVDADYDREAWFEATRGLAHEPERGARCMRCFSLRMDVTARYAAQHDFSLFTTTLASSRWKDLNQVTLAGQQAAERYPATRYWAQDWRKNGLSVRKDALIKTIGFYQQQYCGCVYSLRDTNKWRQEHGRPPIEPGTGK</sequence>
<dbReference type="Pfam" id="PF02677">
    <property type="entry name" value="QueH"/>
    <property type="match status" value="1"/>
</dbReference>
<gene>
    <name evidence="17" type="primary">queH</name>
    <name evidence="18" type="ORF">FJU30_16990</name>
</gene>
<evidence type="ECO:0000256" key="15">
    <source>
        <dbReference type="ARBA" id="ARBA00031446"/>
    </source>
</evidence>
<dbReference type="HAMAP" id="MF_02089">
    <property type="entry name" value="QueH"/>
    <property type="match status" value="1"/>
</dbReference>